<comment type="caution">
    <text evidence="1">The sequence shown here is derived from an EMBL/GenBank/DDBJ whole genome shotgun (WGS) entry which is preliminary data.</text>
</comment>
<name>A0A6N8U6R6_9FIRM</name>
<accession>A0A6N8U6R6</accession>
<dbReference type="AlphaFoldDB" id="A0A6N8U6R6"/>
<dbReference type="RefSeq" id="WP_160623903.1">
    <property type="nucleotide sequence ID" value="NZ_WUUQ01000001.1"/>
</dbReference>
<dbReference type="InterPro" id="IPR007553">
    <property type="entry name" value="2-thiour_desulf"/>
</dbReference>
<dbReference type="Proteomes" id="UP000434036">
    <property type="component" value="Unassembled WGS sequence"/>
</dbReference>
<dbReference type="PANTHER" id="PTHR30087:SF1">
    <property type="entry name" value="HYPOTHETICAL CYTOSOLIC PROTEIN"/>
    <property type="match status" value="1"/>
</dbReference>
<reference evidence="1 2" key="1">
    <citation type="submission" date="2019-12" db="EMBL/GenBank/DDBJ databases">
        <authorList>
            <person name="Yang R."/>
        </authorList>
    </citation>
    <scope>NUCLEOTIDE SEQUENCE [LARGE SCALE GENOMIC DNA]</scope>
    <source>
        <strain evidence="1 2">DONG20-135</strain>
    </source>
</reference>
<evidence type="ECO:0000313" key="1">
    <source>
        <dbReference type="EMBL" id="MXQ72403.1"/>
    </source>
</evidence>
<organism evidence="1 2">
    <name type="scientific">Copranaerobaculum intestinale</name>
    <dbReference type="NCBI Taxonomy" id="2692629"/>
    <lineage>
        <taxon>Bacteria</taxon>
        <taxon>Bacillati</taxon>
        <taxon>Bacillota</taxon>
        <taxon>Erysipelotrichia</taxon>
        <taxon>Erysipelotrichales</taxon>
        <taxon>Erysipelotrichaceae</taxon>
        <taxon>Copranaerobaculum</taxon>
    </lineage>
</organism>
<evidence type="ECO:0000313" key="2">
    <source>
        <dbReference type="Proteomes" id="UP000434036"/>
    </source>
</evidence>
<dbReference type="PANTHER" id="PTHR30087">
    <property type="entry name" value="INNER MEMBRANE PROTEIN"/>
    <property type="match status" value="1"/>
</dbReference>
<sequence length="153" mass="16618">MKIMVSACLLGQNCKYNGGNNRNEILLELIKDHEVVSVCPEQLGGLSTPRPCAERCGSQVMNADGEDVTKEYMLGAERTVAIACREQIDLAILQPRSPSCGCGSIYDGTFSGRLIPGEGITANALKRNDFPVFSGNEPEKISMFLAVYDKINE</sequence>
<proteinExistence type="predicted"/>
<reference evidence="1 2" key="2">
    <citation type="submission" date="2020-01" db="EMBL/GenBank/DDBJ databases">
        <title>Clostridiaceae sp. nov. isolated from the gut of human by culturomics.</title>
        <authorList>
            <person name="Chang Y."/>
        </authorList>
    </citation>
    <scope>NUCLEOTIDE SEQUENCE [LARGE SCALE GENOMIC DNA]</scope>
    <source>
        <strain evidence="1 2">DONG20-135</strain>
    </source>
</reference>
<protein>
    <submittedName>
        <fullName evidence="1">DUF523 domain-containing protein</fullName>
    </submittedName>
</protein>
<dbReference type="Pfam" id="PF04463">
    <property type="entry name" value="2-thiour_desulf"/>
    <property type="match status" value="1"/>
</dbReference>
<keyword evidence="2" id="KW-1185">Reference proteome</keyword>
<dbReference type="EMBL" id="WUUQ01000001">
    <property type="protein sequence ID" value="MXQ72403.1"/>
    <property type="molecule type" value="Genomic_DNA"/>
</dbReference>
<gene>
    <name evidence="1" type="ORF">GSF08_00415</name>
</gene>